<reference evidence="2 3" key="1">
    <citation type="journal article" date="2019" name="Nat. Ecol. Evol.">
        <title>Megaphylogeny resolves global patterns of mushroom evolution.</title>
        <authorList>
            <person name="Varga T."/>
            <person name="Krizsan K."/>
            <person name="Foldi C."/>
            <person name="Dima B."/>
            <person name="Sanchez-Garcia M."/>
            <person name="Sanchez-Ramirez S."/>
            <person name="Szollosi G.J."/>
            <person name="Szarkandi J.G."/>
            <person name="Papp V."/>
            <person name="Albert L."/>
            <person name="Andreopoulos W."/>
            <person name="Angelini C."/>
            <person name="Antonin V."/>
            <person name="Barry K.W."/>
            <person name="Bougher N.L."/>
            <person name="Buchanan P."/>
            <person name="Buyck B."/>
            <person name="Bense V."/>
            <person name="Catcheside P."/>
            <person name="Chovatia M."/>
            <person name="Cooper J."/>
            <person name="Damon W."/>
            <person name="Desjardin D."/>
            <person name="Finy P."/>
            <person name="Geml J."/>
            <person name="Haridas S."/>
            <person name="Hughes K."/>
            <person name="Justo A."/>
            <person name="Karasinski D."/>
            <person name="Kautmanova I."/>
            <person name="Kiss B."/>
            <person name="Kocsube S."/>
            <person name="Kotiranta H."/>
            <person name="LaButti K.M."/>
            <person name="Lechner B.E."/>
            <person name="Liimatainen K."/>
            <person name="Lipzen A."/>
            <person name="Lukacs Z."/>
            <person name="Mihaltcheva S."/>
            <person name="Morgado L.N."/>
            <person name="Niskanen T."/>
            <person name="Noordeloos M.E."/>
            <person name="Ohm R.A."/>
            <person name="Ortiz-Santana B."/>
            <person name="Ovrebo C."/>
            <person name="Racz N."/>
            <person name="Riley R."/>
            <person name="Savchenko A."/>
            <person name="Shiryaev A."/>
            <person name="Soop K."/>
            <person name="Spirin V."/>
            <person name="Szebenyi C."/>
            <person name="Tomsovsky M."/>
            <person name="Tulloss R.E."/>
            <person name="Uehling J."/>
            <person name="Grigoriev I.V."/>
            <person name="Vagvolgyi C."/>
            <person name="Papp T."/>
            <person name="Martin F.M."/>
            <person name="Miettinen O."/>
            <person name="Hibbett D.S."/>
            <person name="Nagy L.G."/>
        </authorList>
    </citation>
    <scope>NUCLEOTIDE SEQUENCE [LARGE SCALE GENOMIC DNA]</scope>
    <source>
        <strain evidence="2 3">HHB13444</strain>
    </source>
</reference>
<protein>
    <submittedName>
        <fullName evidence="2">Uncharacterized protein</fullName>
    </submittedName>
</protein>
<organism evidence="2 3">
    <name type="scientific">Polyporus arcularius HHB13444</name>
    <dbReference type="NCBI Taxonomy" id="1314778"/>
    <lineage>
        <taxon>Eukaryota</taxon>
        <taxon>Fungi</taxon>
        <taxon>Dikarya</taxon>
        <taxon>Basidiomycota</taxon>
        <taxon>Agaricomycotina</taxon>
        <taxon>Agaricomycetes</taxon>
        <taxon>Polyporales</taxon>
        <taxon>Polyporaceae</taxon>
        <taxon>Polyporus</taxon>
    </lineage>
</organism>
<dbReference type="EMBL" id="ML211316">
    <property type="protein sequence ID" value="TFK84439.1"/>
    <property type="molecule type" value="Genomic_DNA"/>
</dbReference>
<sequence length="303" mass="33929">MVILDEKSLSLMQPPPPPYVEAGPISPPPFPTQSRAPPTLSTLPPHILLRIVYETFSDGRVEKQRKVLYWLTMSLRLVNRSVYVACMHVLRSTYLPAYASLIRSPYTSDPFPHGTSSTTESASSASLRPAQSVQRETRVLDLYIVLKVREDVWTDDSEFHLEREESFKDLFDLMQPRARLEDLVRHYGTREGVISVPSASGFTQVASAPATPTTPTHSKKIVSWKTDASSSRIGRSTAFALPFAALSASYSPRAVGVVLTTRQSKRKIVEIPRTREETLEVSAKKLVRELRDWLASNPDHGVR</sequence>
<feature type="compositionally biased region" description="Low complexity" evidence="1">
    <location>
        <begin position="115"/>
        <end position="126"/>
    </location>
</feature>
<keyword evidence="3" id="KW-1185">Reference proteome</keyword>
<gene>
    <name evidence="2" type="ORF">K466DRAFT_588921</name>
</gene>
<dbReference type="Proteomes" id="UP000308197">
    <property type="component" value="Unassembled WGS sequence"/>
</dbReference>
<feature type="region of interest" description="Disordered" evidence="1">
    <location>
        <begin position="111"/>
        <end position="130"/>
    </location>
</feature>
<dbReference type="InParanoid" id="A0A5C3P603"/>
<dbReference type="AlphaFoldDB" id="A0A5C3P603"/>
<dbReference type="STRING" id="1314778.A0A5C3P603"/>
<evidence type="ECO:0000313" key="2">
    <source>
        <dbReference type="EMBL" id="TFK84439.1"/>
    </source>
</evidence>
<proteinExistence type="predicted"/>
<accession>A0A5C3P603</accession>
<name>A0A5C3P603_9APHY</name>
<evidence type="ECO:0000256" key="1">
    <source>
        <dbReference type="SAM" id="MobiDB-lite"/>
    </source>
</evidence>
<evidence type="ECO:0000313" key="3">
    <source>
        <dbReference type="Proteomes" id="UP000308197"/>
    </source>
</evidence>